<keyword evidence="4 6" id="KW-1133">Transmembrane helix</keyword>
<feature type="transmembrane region" description="Helical" evidence="6">
    <location>
        <begin position="211"/>
        <end position="230"/>
    </location>
</feature>
<evidence type="ECO:0000256" key="3">
    <source>
        <dbReference type="ARBA" id="ARBA00022692"/>
    </source>
</evidence>
<feature type="transmembrane region" description="Helical" evidence="6">
    <location>
        <begin position="38"/>
        <end position="59"/>
    </location>
</feature>
<dbReference type="Proteomes" id="UP000576821">
    <property type="component" value="Unassembled WGS sequence"/>
</dbReference>
<dbReference type="Pfam" id="PF03706">
    <property type="entry name" value="LPG_synthase_TM"/>
    <property type="match status" value="1"/>
</dbReference>
<keyword evidence="3 6" id="KW-0812">Transmembrane</keyword>
<protein>
    <submittedName>
        <fullName evidence="7">Uncharacterized membrane protein YbhN (UPF0104 family)</fullName>
    </submittedName>
</protein>
<name>A0A846M249_9SPHN</name>
<gene>
    <name evidence="7" type="ORF">FHS54_001015</name>
</gene>
<proteinExistence type="predicted"/>
<comment type="caution">
    <text evidence="7">The sequence shown here is derived from an EMBL/GenBank/DDBJ whole genome shotgun (WGS) entry which is preliminary data.</text>
</comment>
<accession>A0A846M249</accession>
<dbReference type="GO" id="GO:0005886">
    <property type="term" value="C:plasma membrane"/>
    <property type="evidence" value="ECO:0007669"/>
    <property type="project" value="UniProtKB-SubCell"/>
</dbReference>
<evidence type="ECO:0000313" key="8">
    <source>
        <dbReference type="Proteomes" id="UP000576821"/>
    </source>
</evidence>
<dbReference type="InterPro" id="IPR022791">
    <property type="entry name" value="L-PG_synthase/AglD"/>
</dbReference>
<feature type="transmembrane region" description="Helical" evidence="6">
    <location>
        <begin position="150"/>
        <end position="171"/>
    </location>
</feature>
<evidence type="ECO:0000256" key="2">
    <source>
        <dbReference type="ARBA" id="ARBA00022475"/>
    </source>
</evidence>
<keyword evidence="5 6" id="KW-0472">Membrane</keyword>
<reference evidence="7 8" key="1">
    <citation type="submission" date="2020-03" db="EMBL/GenBank/DDBJ databases">
        <title>Genomic Encyclopedia of Type Strains, Phase IV (KMG-IV): sequencing the most valuable type-strain genomes for metagenomic binning, comparative biology and taxonomic classification.</title>
        <authorList>
            <person name="Goeker M."/>
        </authorList>
    </citation>
    <scope>NUCLEOTIDE SEQUENCE [LARGE SCALE GENOMIC DNA]</scope>
    <source>
        <strain evidence="7 8">DSM 21299</strain>
    </source>
</reference>
<dbReference type="EMBL" id="JAASQR010000002">
    <property type="protein sequence ID" value="NIJ16049.1"/>
    <property type="molecule type" value="Genomic_DNA"/>
</dbReference>
<feature type="transmembrane region" description="Helical" evidence="6">
    <location>
        <begin position="118"/>
        <end position="144"/>
    </location>
</feature>
<keyword evidence="2" id="KW-1003">Cell membrane</keyword>
<organism evidence="7 8">
    <name type="scientific">Sphingobium vermicomposti</name>
    <dbReference type="NCBI Taxonomy" id="529005"/>
    <lineage>
        <taxon>Bacteria</taxon>
        <taxon>Pseudomonadati</taxon>
        <taxon>Pseudomonadota</taxon>
        <taxon>Alphaproteobacteria</taxon>
        <taxon>Sphingomonadales</taxon>
        <taxon>Sphingomonadaceae</taxon>
        <taxon>Sphingobium</taxon>
    </lineage>
</organism>
<dbReference type="PANTHER" id="PTHR39087:SF2">
    <property type="entry name" value="UPF0104 MEMBRANE PROTEIN MJ1595"/>
    <property type="match status" value="1"/>
</dbReference>
<evidence type="ECO:0000256" key="6">
    <source>
        <dbReference type="SAM" id="Phobius"/>
    </source>
</evidence>
<comment type="subcellular location">
    <subcellularLocation>
        <location evidence="1">Cell membrane</location>
        <topology evidence="1">Multi-pass membrane protein</topology>
    </subcellularLocation>
</comment>
<evidence type="ECO:0000256" key="5">
    <source>
        <dbReference type="ARBA" id="ARBA00023136"/>
    </source>
</evidence>
<feature type="transmembrane region" description="Helical" evidence="6">
    <location>
        <begin position="7"/>
        <end position="26"/>
    </location>
</feature>
<sequence>MRIAHRPAVRIGLHLAIGTIFLWLFLRQVNLGHAISAAAHAAILPLAIALLVYAVDFLLRAFRFWMLLQQASAQRLPWRAVPGPFIASFGISDLLPLRAGDVFRLLWFQRQMELRPSIVLGSMMIERFLDLFALLLLAVAIFGWHLGDAWLLSLGLLALLGAGTGALILVGTRLSGRADDMRWRWLAGLVAALGCFRLLRSPRLFCNLTGISLVCWLLEAVVLLAAWISLGGVISQWIAPMAAFIASTLGTLFPGLPGHFGTFELFGLETFSRMGVAPDFAAAVLLLAHMILWAPTALFAILWLMLSRSGKAAK</sequence>
<evidence type="ECO:0000256" key="1">
    <source>
        <dbReference type="ARBA" id="ARBA00004651"/>
    </source>
</evidence>
<feature type="transmembrane region" description="Helical" evidence="6">
    <location>
        <begin position="237"/>
        <end position="260"/>
    </location>
</feature>
<dbReference type="PANTHER" id="PTHR39087">
    <property type="entry name" value="UPF0104 MEMBRANE PROTEIN MJ1595"/>
    <property type="match status" value="1"/>
</dbReference>
<evidence type="ECO:0000313" key="7">
    <source>
        <dbReference type="EMBL" id="NIJ16049.1"/>
    </source>
</evidence>
<keyword evidence="8" id="KW-1185">Reference proteome</keyword>
<dbReference type="AlphaFoldDB" id="A0A846M249"/>
<evidence type="ECO:0000256" key="4">
    <source>
        <dbReference type="ARBA" id="ARBA00022989"/>
    </source>
</evidence>
<feature type="transmembrane region" description="Helical" evidence="6">
    <location>
        <begin position="280"/>
        <end position="306"/>
    </location>
</feature>
<feature type="transmembrane region" description="Helical" evidence="6">
    <location>
        <begin position="183"/>
        <end position="199"/>
    </location>
</feature>